<protein>
    <submittedName>
        <fullName evidence="1">CYFA0S04e03906g1_1</fullName>
    </submittedName>
</protein>
<sequence length="193" mass="21959">MSLPPANNDPVIPPLRHLLQSVYTPIFSTFPLLQSIISQLSTASKTLPTLIRDDIQWARESLDEDVNKLKKIQDHIKFLGAEETHTEPSEMMKVFAEVMDFTELILLDDFVEVLKGINEGLKDEEKAVLKVKNKGLDAVVTDVKRFVISLKVVAKSVRDLQHFEVEQIKKLELEISPRLDDLEKRFDALLVLA</sequence>
<reference evidence="1" key="1">
    <citation type="journal article" date="2014" name="Genome Announc.">
        <title>Genome sequence of the yeast Cyberlindnera fabianii (Hansenula fabianii).</title>
        <authorList>
            <person name="Freel K.C."/>
            <person name="Sarilar V."/>
            <person name="Neuveglise C."/>
            <person name="Devillers H."/>
            <person name="Friedrich A."/>
            <person name="Schacherer J."/>
        </authorList>
    </citation>
    <scope>NUCLEOTIDE SEQUENCE</scope>
    <source>
        <strain evidence="1">YJS4271</strain>
    </source>
</reference>
<dbReference type="AlphaFoldDB" id="A0A061ARE1"/>
<name>A0A061ARE1_CYBFA</name>
<gene>
    <name evidence="1" type="ORF">CYFA0S_04e03906g</name>
</gene>
<proteinExistence type="predicted"/>
<accession>A0A061ARE1</accession>
<dbReference type="EMBL" id="LK052889">
    <property type="protein sequence ID" value="CDR40114.1"/>
    <property type="molecule type" value="Genomic_DNA"/>
</dbReference>
<dbReference type="OrthoDB" id="10491714at2759"/>
<organism evidence="1">
    <name type="scientific">Cyberlindnera fabianii</name>
    <name type="common">Yeast</name>
    <name type="synonym">Hansenula fabianii</name>
    <dbReference type="NCBI Taxonomy" id="36022"/>
    <lineage>
        <taxon>Eukaryota</taxon>
        <taxon>Fungi</taxon>
        <taxon>Dikarya</taxon>
        <taxon>Ascomycota</taxon>
        <taxon>Saccharomycotina</taxon>
        <taxon>Saccharomycetes</taxon>
        <taxon>Phaffomycetales</taxon>
        <taxon>Phaffomycetaceae</taxon>
        <taxon>Cyberlindnera</taxon>
    </lineage>
</organism>
<evidence type="ECO:0000313" key="1">
    <source>
        <dbReference type="EMBL" id="CDR40114.1"/>
    </source>
</evidence>
<dbReference type="VEuPathDB" id="FungiDB:BON22_2425"/>